<keyword evidence="2" id="KW-1185">Reference proteome</keyword>
<evidence type="ECO:0008006" key="3">
    <source>
        <dbReference type="Google" id="ProtNLM"/>
    </source>
</evidence>
<reference evidence="2" key="1">
    <citation type="journal article" date="2019" name="Int. J. Syst. Evol. Microbiol.">
        <title>The Global Catalogue of Microorganisms (GCM) 10K type strain sequencing project: providing services to taxonomists for standard genome sequencing and annotation.</title>
        <authorList>
            <consortium name="The Broad Institute Genomics Platform"/>
            <consortium name="The Broad Institute Genome Sequencing Center for Infectious Disease"/>
            <person name="Wu L."/>
            <person name="Ma J."/>
        </authorList>
    </citation>
    <scope>NUCLEOTIDE SEQUENCE [LARGE SCALE GENOMIC DNA]</scope>
    <source>
        <strain evidence="2">JCM 4805</strain>
    </source>
</reference>
<dbReference type="EMBL" id="BAAABY010000070">
    <property type="protein sequence ID" value="GAA0501526.1"/>
    <property type="molecule type" value="Genomic_DNA"/>
</dbReference>
<comment type="caution">
    <text evidence="1">The sequence shown here is derived from an EMBL/GenBank/DDBJ whole genome shotgun (WGS) entry which is preliminary data.</text>
</comment>
<evidence type="ECO:0000313" key="1">
    <source>
        <dbReference type="EMBL" id="GAA0501526.1"/>
    </source>
</evidence>
<dbReference type="RefSeq" id="WP_346100570.1">
    <property type="nucleotide sequence ID" value="NZ_BAAABY010000070.1"/>
</dbReference>
<sequence>MDLEELADRLDESADRVGPEVERTVHRQAILLRGRIRANASGRPGPNVITGAYRSSWEIDSFPVPHGGGAEVGTEKPQAKRLEFGFYNMTDSLGRHFFQPPFPHVEPAVNAISAEYEQAFREALDRIFGGG</sequence>
<protein>
    <recommendedName>
        <fullName evidence="3">HK97 gp10 family phage protein</fullName>
    </recommendedName>
</protein>
<evidence type="ECO:0000313" key="2">
    <source>
        <dbReference type="Proteomes" id="UP001500909"/>
    </source>
</evidence>
<organism evidence="1 2">
    <name type="scientific">Streptomyces olivaceiscleroticus</name>
    <dbReference type="NCBI Taxonomy" id="68245"/>
    <lineage>
        <taxon>Bacteria</taxon>
        <taxon>Bacillati</taxon>
        <taxon>Actinomycetota</taxon>
        <taxon>Actinomycetes</taxon>
        <taxon>Kitasatosporales</taxon>
        <taxon>Streptomycetaceae</taxon>
        <taxon>Streptomyces</taxon>
    </lineage>
</organism>
<accession>A0ABP3LID7</accession>
<proteinExistence type="predicted"/>
<gene>
    <name evidence="1" type="ORF">GCM10010361_78920</name>
</gene>
<dbReference type="Proteomes" id="UP001500909">
    <property type="component" value="Unassembled WGS sequence"/>
</dbReference>
<name>A0ABP3LID7_9ACTN</name>